<evidence type="ECO:0000259" key="5">
    <source>
        <dbReference type="PROSITE" id="PS50106"/>
    </source>
</evidence>
<dbReference type="Proteomes" id="UP000322699">
    <property type="component" value="Unassembled WGS sequence"/>
</dbReference>
<proteinExistence type="inferred from homology"/>
<dbReference type="PANTHER" id="PTHR22939">
    <property type="entry name" value="SERINE PROTEASE FAMILY S1C HTRA-RELATED"/>
    <property type="match status" value="1"/>
</dbReference>
<keyword evidence="3" id="KW-0378">Hydrolase</keyword>
<keyword evidence="4" id="KW-0732">Signal</keyword>
<dbReference type="InterPro" id="IPR036034">
    <property type="entry name" value="PDZ_sf"/>
</dbReference>
<accession>A0A5B1CDH5</accession>
<evidence type="ECO:0000256" key="4">
    <source>
        <dbReference type="SAM" id="SignalP"/>
    </source>
</evidence>
<feature type="chain" id="PRO_5023114306" evidence="4">
    <location>
        <begin position="44"/>
        <end position="355"/>
    </location>
</feature>
<feature type="signal peptide" evidence="4">
    <location>
        <begin position="1"/>
        <end position="43"/>
    </location>
</feature>
<dbReference type="Pfam" id="PF00595">
    <property type="entry name" value="PDZ"/>
    <property type="match status" value="1"/>
</dbReference>
<dbReference type="Gene3D" id="2.40.10.120">
    <property type="match status" value="1"/>
</dbReference>
<dbReference type="Pfam" id="PF13365">
    <property type="entry name" value="Trypsin_2"/>
    <property type="match status" value="1"/>
</dbReference>
<evidence type="ECO:0000256" key="3">
    <source>
        <dbReference type="ARBA" id="ARBA00022801"/>
    </source>
</evidence>
<dbReference type="SUPFAM" id="SSF50494">
    <property type="entry name" value="Trypsin-like serine proteases"/>
    <property type="match status" value="1"/>
</dbReference>
<comment type="caution">
    <text evidence="6">The sequence shown here is derived from an EMBL/GenBank/DDBJ whole genome shotgun (WGS) entry which is preliminary data.</text>
</comment>
<dbReference type="PRINTS" id="PR00834">
    <property type="entry name" value="PROTEASES2C"/>
</dbReference>
<dbReference type="SMART" id="SM00228">
    <property type="entry name" value="PDZ"/>
    <property type="match status" value="1"/>
</dbReference>
<name>A0A5B1CDH5_9BACT</name>
<comment type="similarity">
    <text evidence="1">Belongs to the peptidase S1C family.</text>
</comment>
<keyword evidence="7" id="KW-1185">Reference proteome</keyword>
<dbReference type="InterPro" id="IPR001940">
    <property type="entry name" value="Peptidase_S1C"/>
</dbReference>
<dbReference type="AlphaFoldDB" id="A0A5B1CDH5"/>
<evidence type="ECO:0000313" key="7">
    <source>
        <dbReference type="Proteomes" id="UP000322699"/>
    </source>
</evidence>
<reference evidence="6 7" key="1">
    <citation type="submission" date="2019-08" db="EMBL/GenBank/DDBJ databases">
        <title>Deep-cultivation of Planctomycetes and their phenomic and genomic characterization uncovers novel biology.</title>
        <authorList>
            <person name="Wiegand S."/>
            <person name="Jogler M."/>
            <person name="Boedeker C."/>
            <person name="Pinto D."/>
            <person name="Vollmers J."/>
            <person name="Rivas-Marin E."/>
            <person name="Kohn T."/>
            <person name="Peeters S.H."/>
            <person name="Heuer A."/>
            <person name="Rast P."/>
            <person name="Oberbeckmann S."/>
            <person name="Bunk B."/>
            <person name="Jeske O."/>
            <person name="Meyerdierks A."/>
            <person name="Storesund J.E."/>
            <person name="Kallscheuer N."/>
            <person name="Luecker S."/>
            <person name="Lage O.M."/>
            <person name="Pohl T."/>
            <person name="Merkel B.J."/>
            <person name="Hornburger P."/>
            <person name="Mueller R.-W."/>
            <person name="Bruemmer F."/>
            <person name="Labrenz M."/>
            <person name="Spormann A.M."/>
            <person name="Op Den Camp H."/>
            <person name="Overmann J."/>
            <person name="Amann R."/>
            <person name="Jetten M.S.M."/>
            <person name="Mascher T."/>
            <person name="Medema M.H."/>
            <person name="Devos D.P."/>
            <person name="Kaster A.-K."/>
            <person name="Ovreas L."/>
            <person name="Rohde M."/>
            <person name="Galperin M.Y."/>
            <person name="Jogler C."/>
        </authorList>
    </citation>
    <scope>NUCLEOTIDE SEQUENCE [LARGE SCALE GENOMIC DNA]</scope>
    <source>
        <strain evidence="6 7">LF1</strain>
    </source>
</reference>
<dbReference type="InterPro" id="IPR001478">
    <property type="entry name" value="PDZ"/>
</dbReference>
<gene>
    <name evidence="6" type="primary">htrA_1</name>
    <name evidence="6" type="ORF">LF1_04360</name>
</gene>
<organism evidence="6 7">
    <name type="scientific">Rubripirellula obstinata</name>
    <dbReference type="NCBI Taxonomy" id="406547"/>
    <lineage>
        <taxon>Bacteria</taxon>
        <taxon>Pseudomonadati</taxon>
        <taxon>Planctomycetota</taxon>
        <taxon>Planctomycetia</taxon>
        <taxon>Pirellulales</taxon>
        <taxon>Pirellulaceae</taxon>
        <taxon>Rubripirellula</taxon>
    </lineage>
</organism>
<dbReference type="OrthoDB" id="264239at2"/>
<sequence precursor="true">MVHEQPRSQCIPSQCVPRHSTPSRSLRLTTFLLFVFLANTASAQTSAHDWARTAQSKVVKVYGAGGMKGLEAYQSGFLVSPEGHIATAWSYVLDVEPIVLLDDGRRFEAEIIHFEPSLEIAVLKIDASALPYFELPKIREVQWGDPVLAISNLFNIATGDEAASIMQGRVASIASLDARSGTLKTPYRGEVLVLDLVANNPGAAGGAVVSADGKLAGMLGKELRDSATGVWLNYALPADVFRKTIGDIIAGRATSSAAAKEPQLPRDRSHNLQTLGLVLVPDVLETTPAFVDRVVTGSPAEEQNLRPDDLILLVSGQRTENQRLLKKRLRSIDRRDDVTVTIQRDNDILTVVLKP</sequence>
<dbReference type="PANTHER" id="PTHR22939:SF129">
    <property type="entry name" value="SERINE PROTEASE HTRA2, MITOCHONDRIAL"/>
    <property type="match status" value="1"/>
</dbReference>
<dbReference type="InterPro" id="IPR009003">
    <property type="entry name" value="Peptidase_S1_PA"/>
</dbReference>
<dbReference type="Gene3D" id="2.30.42.10">
    <property type="match status" value="1"/>
</dbReference>
<dbReference type="GO" id="GO:0006508">
    <property type="term" value="P:proteolysis"/>
    <property type="evidence" value="ECO:0007669"/>
    <property type="project" value="UniProtKB-KW"/>
</dbReference>
<evidence type="ECO:0000313" key="6">
    <source>
        <dbReference type="EMBL" id="KAA1257945.1"/>
    </source>
</evidence>
<protein>
    <submittedName>
        <fullName evidence="6">Putative serine protease HtrA</fullName>
    </submittedName>
</protein>
<keyword evidence="2 6" id="KW-0645">Protease</keyword>
<evidence type="ECO:0000256" key="1">
    <source>
        <dbReference type="ARBA" id="ARBA00010541"/>
    </source>
</evidence>
<dbReference type="RefSeq" id="WP_084422403.1">
    <property type="nucleotide sequence ID" value="NZ_LWSK01000014.1"/>
</dbReference>
<dbReference type="GO" id="GO:0004252">
    <property type="term" value="F:serine-type endopeptidase activity"/>
    <property type="evidence" value="ECO:0007669"/>
    <property type="project" value="InterPro"/>
</dbReference>
<evidence type="ECO:0000256" key="2">
    <source>
        <dbReference type="ARBA" id="ARBA00022670"/>
    </source>
</evidence>
<dbReference type="EMBL" id="VRLW01000001">
    <property type="protein sequence ID" value="KAA1257945.1"/>
    <property type="molecule type" value="Genomic_DNA"/>
</dbReference>
<dbReference type="PROSITE" id="PS50106">
    <property type="entry name" value="PDZ"/>
    <property type="match status" value="1"/>
</dbReference>
<feature type="domain" description="PDZ" evidence="5">
    <location>
        <begin position="261"/>
        <end position="355"/>
    </location>
</feature>
<dbReference type="SUPFAM" id="SSF50156">
    <property type="entry name" value="PDZ domain-like"/>
    <property type="match status" value="1"/>
</dbReference>